<name>X1BW38_9ZZZZ</name>
<feature type="non-terminal residue" evidence="1">
    <location>
        <position position="1"/>
    </location>
</feature>
<gene>
    <name evidence="1" type="ORF">S01H4_27361</name>
</gene>
<organism evidence="1">
    <name type="scientific">marine sediment metagenome</name>
    <dbReference type="NCBI Taxonomy" id="412755"/>
    <lineage>
        <taxon>unclassified sequences</taxon>
        <taxon>metagenomes</taxon>
        <taxon>ecological metagenomes</taxon>
    </lineage>
</organism>
<dbReference type="EMBL" id="BART01013361">
    <property type="protein sequence ID" value="GAG76376.1"/>
    <property type="molecule type" value="Genomic_DNA"/>
</dbReference>
<accession>X1BW38</accession>
<sequence length="70" mass="7815">PSKFPRTSLIANSIHIDNNWTEAKAVYDWCTGSGLYTDPYVIKDLVINGAGLETCILIENSAFYFRISIS</sequence>
<reference evidence="1" key="1">
    <citation type="journal article" date="2014" name="Front. Microbiol.">
        <title>High frequency of phylogenetically diverse reductive dehalogenase-homologous genes in deep subseafloor sedimentary metagenomes.</title>
        <authorList>
            <person name="Kawai M."/>
            <person name="Futagami T."/>
            <person name="Toyoda A."/>
            <person name="Takaki Y."/>
            <person name="Nishi S."/>
            <person name="Hori S."/>
            <person name="Arai W."/>
            <person name="Tsubouchi T."/>
            <person name="Morono Y."/>
            <person name="Uchiyama I."/>
            <person name="Ito T."/>
            <person name="Fujiyama A."/>
            <person name="Inagaki F."/>
            <person name="Takami H."/>
        </authorList>
    </citation>
    <scope>NUCLEOTIDE SEQUENCE</scope>
    <source>
        <strain evidence="1">Expedition CK06-06</strain>
    </source>
</reference>
<dbReference type="AlphaFoldDB" id="X1BW38"/>
<evidence type="ECO:0000313" key="1">
    <source>
        <dbReference type="EMBL" id="GAG76376.1"/>
    </source>
</evidence>
<comment type="caution">
    <text evidence="1">The sequence shown here is derived from an EMBL/GenBank/DDBJ whole genome shotgun (WGS) entry which is preliminary data.</text>
</comment>
<proteinExistence type="predicted"/>
<protein>
    <submittedName>
        <fullName evidence="1">Uncharacterized protein</fullName>
    </submittedName>
</protein>